<accession>A0ABV4QAF6</accession>
<reference evidence="1 2" key="1">
    <citation type="submission" date="2023-11" db="EMBL/GenBank/DDBJ databases">
        <title>Actinomadura monticuli sp. nov., isolated from volcanic ash.</title>
        <authorList>
            <person name="Lee S.D."/>
            <person name="Yang H."/>
            <person name="Kim I.S."/>
        </authorList>
    </citation>
    <scope>NUCLEOTIDE SEQUENCE [LARGE SCALE GENOMIC DNA]</scope>
    <source>
        <strain evidence="1 2">DLS-62</strain>
    </source>
</reference>
<sequence length="128" mass="14849">MATTSTLYFTFCREPRPVSDLSHGWGSNSQWRTSFSRFYSDEDGLHFNWYGEVDIGADPPALQAERPGDPDPLDERRELLLHRCFVRSAPPRDEDDRFPFEDRLSLTTAEWPLRPESIVHMSRGTQSM</sequence>
<protein>
    <submittedName>
        <fullName evidence="1">Uncharacterized protein</fullName>
    </submittedName>
</protein>
<keyword evidence="2" id="KW-1185">Reference proteome</keyword>
<organism evidence="1 2">
    <name type="scientific">Actinomadura monticuli</name>
    <dbReference type="NCBI Taxonomy" id="3097367"/>
    <lineage>
        <taxon>Bacteria</taxon>
        <taxon>Bacillati</taxon>
        <taxon>Actinomycetota</taxon>
        <taxon>Actinomycetes</taxon>
        <taxon>Streptosporangiales</taxon>
        <taxon>Thermomonosporaceae</taxon>
        <taxon>Actinomadura</taxon>
    </lineage>
</organism>
<name>A0ABV4QAF6_9ACTN</name>
<gene>
    <name evidence="1" type="ORF">SM611_13960</name>
</gene>
<evidence type="ECO:0000313" key="2">
    <source>
        <dbReference type="Proteomes" id="UP001569963"/>
    </source>
</evidence>
<dbReference type="Proteomes" id="UP001569963">
    <property type="component" value="Unassembled WGS sequence"/>
</dbReference>
<dbReference type="EMBL" id="JAXCEI010000005">
    <property type="protein sequence ID" value="MFA1540038.1"/>
    <property type="molecule type" value="Genomic_DNA"/>
</dbReference>
<comment type="caution">
    <text evidence="1">The sequence shown here is derived from an EMBL/GenBank/DDBJ whole genome shotgun (WGS) entry which is preliminary data.</text>
</comment>
<proteinExistence type="predicted"/>
<evidence type="ECO:0000313" key="1">
    <source>
        <dbReference type="EMBL" id="MFA1540038.1"/>
    </source>
</evidence>
<dbReference type="RefSeq" id="WP_371949939.1">
    <property type="nucleotide sequence ID" value="NZ_JAXCEI010000005.1"/>
</dbReference>